<evidence type="ECO:0000259" key="1">
    <source>
        <dbReference type="Pfam" id="PF04965"/>
    </source>
</evidence>
<dbReference type="Proteomes" id="UP000003973">
    <property type="component" value="Unassembled WGS sequence"/>
</dbReference>
<dbReference type="EMBL" id="ACDP02000029">
    <property type="protein sequence ID" value="EEO27221.1"/>
    <property type="molecule type" value="Genomic_DNA"/>
</dbReference>
<dbReference type="Gene3D" id="3.10.450.40">
    <property type="match status" value="1"/>
</dbReference>
<dbReference type="InterPro" id="IPR007048">
    <property type="entry name" value="IraD/Gp25-like"/>
</dbReference>
<feature type="domain" description="IraD/Gp25-like" evidence="1">
    <location>
        <begin position="16"/>
        <end position="100"/>
    </location>
</feature>
<comment type="caution">
    <text evidence="2">The sequence shown here is derived from an EMBL/GenBank/DDBJ whole genome shotgun (WGS) entry which is preliminary data.</text>
</comment>
<sequence>MKGMCAKTGKVLEGIAHLQQSVSDILRTPVGTRIERRSYGSDVPELIDQPDTPYTRIRVFSAAAHALGLWEPRLRITEIKMISMATDSKGKAMLQIDGQTTDNAVSLSVSFGGNA</sequence>
<proteinExistence type="predicted"/>
<reference evidence="2" key="1">
    <citation type="submission" date="2011-10" db="EMBL/GenBank/DDBJ databases">
        <title>The Genome Sequence of Oxalobacter formigenes HOxBLS.</title>
        <authorList>
            <consortium name="The Broad Institute Genome Sequencing Platform"/>
            <person name="Earl A."/>
            <person name="Ward D."/>
            <person name="Feldgarden M."/>
            <person name="Gevers D."/>
            <person name="Allison M.J."/>
            <person name="Humphrey S."/>
            <person name="Young S.K."/>
            <person name="Zeng Q."/>
            <person name="Gargeya S."/>
            <person name="Fitzgerald M."/>
            <person name="Haas B."/>
            <person name="Abouelleil A."/>
            <person name="Alvarado L."/>
            <person name="Arachchi H.M."/>
            <person name="Berlin A."/>
            <person name="Brown A."/>
            <person name="Chapman S.B."/>
            <person name="Chen Z."/>
            <person name="Dunbar C."/>
            <person name="Freedman E."/>
            <person name="Gearin G."/>
            <person name="Goldberg J."/>
            <person name="Griggs A."/>
            <person name="Gujja S."/>
            <person name="Heiman D."/>
            <person name="Howarth C."/>
            <person name="Larson L."/>
            <person name="Lui A."/>
            <person name="MacDonald P.J.P."/>
            <person name="Montmayeur A."/>
            <person name="Murphy C."/>
            <person name="Neiman D."/>
            <person name="Pearson M."/>
            <person name="Priest M."/>
            <person name="Roberts A."/>
            <person name="Saif S."/>
            <person name="Shea T."/>
            <person name="Shenoy N."/>
            <person name="Sisk P."/>
            <person name="Stolte C."/>
            <person name="Sykes S."/>
            <person name="Wortman J."/>
            <person name="Nusbaum C."/>
            <person name="Birren B."/>
        </authorList>
    </citation>
    <scope>NUCLEOTIDE SEQUENCE [LARGE SCALE GENOMIC DNA]</scope>
    <source>
        <strain evidence="2">HOxBLS</strain>
    </source>
</reference>
<name>C3X1Y5_9BURK</name>
<protein>
    <recommendedName>
        <fullName evidence="1">IraD/Gp25-like domain-containing protein</fullName>
    </recommendedName>
</protein>
<dbReference type="SUPFAM" id="SSF160719">
    <property type="entry name" value="gpW/gp25-like"/>
    <property type="match status" value="1"/>
</dbReference>
<dbReference type="Pfam" id="PF04965">
    <property type="entry name" value="GPW_gp25"/>
    <property type="match status" value="1"/>
</dbReference>
<organism evidence="2 3">
    <name type="scientific">Oxalobacter paraformigenes</name>
    <dbReference type="NCBI Taxonomy" id="556268"/>
    <lineage>
        <taxon>Bacteria</taxon>
        <taxon>Pseudomonadati</taxon>
        <taxon>Pseudomonadota</taxon>
        <taxon>Betaproteobacteria</taxon>
        <taxon>Burkholderiales</taxon>
        <taxon>Oxalobacteraceae</taxon>
        <taxon>Oxalobacter</taxon>
    </lineage>
</organism>
<dbReference type="HOGENOM" id="CLU_133204_1_2_4"/>
<evidence type="ECO:0000313" key="2">
    <source>
        <dbReference type="EMBL" id="EEO27221.1"/>
    </source>
</evidence>
<accession>C3X1Y5</accession>
<evidence type="ECO:0000313" key="3">
    <source>
        <dbReference type="Proteomes" id="UP000003973"/>
    </source>
</evidence>
<keyword evidence="3" id="KW-1185">Reference proteome</keyword>
<dbReference type="AlphaFoldDB" id="C3X1Y5"/>
<gene>
    <name evidence="2" type="ORF">OFAG_00374</name>
</gene>
<dbReference type="eggNOG" id="COG3628">
    <property type="taxonomic scope" value="Bacteria"/>
</dbReference>